<organism evidence="2 3">
    <name type="scientific">Leifsonia xyli subsp. cynodontis DSM 46306</name>
    <dbReference type="NCBI Taxonomy" id="1389489"/>
    <lineage>
        <taxon>Bacteria</taxon>
        <taxon>Bacillati</taxon>
        <taxon>Actinomycetota</taxon>
        <taxon>Actinomycetes</taxon>
        <taxon>Micrococcales</taxon>
        <taxon>Microbacteriaceae</taxon>
        <taxon>Leifsonia</taxon>
    </lineage>
</organism>
<feature type="domain" description="Amidase" evidence="1">
    <location>
        <begin position="25"/>
        <end position="131"/>
    </location>
</feature>
<dbReference type="Pfam" id="PF01425">
    <property type="entry name" value="Amidase"/>
    <property type="match status" value="1"/>
</dbReference>
<gene>
    <name evidence="2" type="ORF">O159_01910</name>
</gene>
<evidence type="ECO:0000313" key="3">
    <source>
        <dbReference type="Proteomes" id="UP000016743"/>
    </source>
</evidence>
<dbReference type="EMBL" id="CP006734">
    <property type="protein sequence ID" value="AGW40438.1"/>
    <property type="molecule type" value="Genomic_DNA"/>
</dbReference>
<proteinExistence type="predicted"/>
<evidence type="ECO:0000259" key="1">
    <source>
        <dbReference type="Pfam" id="PF01425"/>
    </source>
</evidence>
<reference evidence="2 3" key="1">
    <citation type="journal article" date="2013" name="Genome Announc.">
        <title>Complete Genome Sequence of Leifsonia xyli subsp. cynodontis Strain DSM46306, a Gram-Positive Bacterial Pathogen of Grasses.</title>
        <authorList>
            <person name="Monteiro-Vitorello C.B."/>
            <person name="Zerillo M.M."/>
            <person name="Van Sluys M.A."/>
            <person name="Camargo L.E."/>
            <person name="Kitajima J.P."/>
        </authorList>
    </citation>
    <scope>NUCLEOTIDE SEQUENCE [LARGE SCALE GENOMIC DNA]</scope>
    <source>
        <strain evidence="2 3">DSM 46306</strain>
    </source>
</reference>
<dbReference type="STRING" id="1389489.O159_01910"/>
<dbReference type="HOGENOM" id="CLU_009600_7_2_11"/>
<dbReference type="InterPro" id="IPR036928">
    <property type="entry name" value="AS_sf"/>
</dbReference>
<keyword evidence="3" id="KW-1185">Reference proteome</keyword>
<dbReference type="InterPro" id="IPR023631">
    <property type="entry name" value="Amidase_dom"/>
</dbReference>
<dbReference type="PANTHER" id="PTHR42678:SF11">
    <property type="entry name" value="AMIDASE FAMILY PROTEIN"/>
    <property type="match status" value="1"/>
</dbReference>
<dbReference type="AlphaFoldDB" id="U3PAG0"/>
<protein>
    <recommendedName>
        <fullName evidence="1">Amidase domain-containing protein</fullName>
    </recommendedName>
</protein>
<dbReference type="Gene3D" id="3.90.1300.10">
    <property type="entry name" value="Amidase signature (AS) domain"/>
    <property type="match status" value="1"/>
</dbReference>
<evidence type="ECO:0000313" key="2">
    <source>
        <dbReference type="EMBL" id="AGW40438.1"/>
    </source>
</evidence>
<dbReference type="SUPFAM" id="SSF75304">
    <property type="entry name" value="Amidase signature (AS) enzymes"/>
    <property type="match status" value="1"/>
</dbReference>
<sequence>MAEVAEASIAELRRMLRSGETTAVELVDAYLARIDAYDSAGPRLNAVVVRNPEARVEACASDERRSRGVTLGPLDGIPYTAKDSYLARGLTAAAGSPAFERLVAQRDSFAIERLRAGGAILLGLTNMPPMATI</sequence>
<dbReference type="KEGG" id="lxy:O159_01910"/>
<accession>U3PAG0</accession>
<dbReference type="eggNOG" id="COG0154">
    <property type="taxonomic scope" value="Bacteria"/>
</dbReference>
<dbReference type="Proteomes" id="UP000016743">
    <property type="component" value="Chromosome"/>
</dbReference>
<dbReference type="PANTHER" id="PTHR42678">
    <property type="entry name" value="AMIDASE"/>
    <property type="match status" value="1"/>
</dbReference>
<name>U3PAG0_LEIXC</name>
<dbReference type="PATRIC" id="fig|1389489.3.peg.179"/>